<reference evidence="2 3" key="1">
    <citation type="journal article" date="2021" name="Nat. Commun.">
        <title>Genetic determinants of endophytism in the Arabidopsis root mycobiome.</title>
        <authorList>
            <person name="Mesny F."/>
            <person name="Miyauchi S."/>
            <person name="Thiergart T."/>
            <person name="Pickel B."/>
            <person name="Atanasova L."/>
            <person name="Karlsson M."/>
            <person name="Huettel B."/>
            <person name="Barry K.W."/>
            <person name="Haridas S."/>
            <person name="Chen C."/>
            <person name="Bauer D."/>
            <person name="Andreopoulos W."/>
            <person name="Pangilinan J."/>
            <person name="LaButti K."/>
            <person name="Riley R."/>
            <person name="Lipzen A."/>
            <person name="Clum A."/>
            <person name="Drula E."/>
            <person name="Henrissat B."/>
            <person name="Kohler A."/>
            <person name="Grigoriev I.V."/>
            <person name="Martin F.M."/>
            <person name="Hacquard S."/>
        </authorList>
    </citation>
    <scope>NUCLEOTIDE SEQUENCE [LARGE SCALE GENOMIC DNA]</scope>
    <source>
        <strain evidence="2 3">MPI-SDFR-AT-0080</strain>
    </source>
</reference>
<accession>A0ABQ8FVK8</accession>
<feature type="compositionally biased region" description="Low complexity" evidence="1">
    <location>
        <begin position="102"/>
        <end position="112"/>
    </location>
</feature>
<feature type="compositionally biased region" description="Basic residues" evidence="1">
    <location>
        <begin position="195"/>
        <end position="204"/>
    </location>
</feature>
<feature type="region of interest" description="Disordered" evidence="1">
    <location>
        <begin position="181"/>
        <end position="250"/>
    </location>
</feature>
<sequence length="314" mass="34076">MPSHSLSPRESKISLPRKSFPAPLMRLKFIPQRSSAARQHHRPASLAQAGPNKHSPIKMGPSQSSSFPLPRPPSRPSGLRKLRLFNASTVNLQAPLPPPPAATRSSSAPVSRPLHRSGPAISPQTLPPTPQPSVQPSDSPITRTRCRRDLTMLEPMTSFPAPPRATLVLASILAADVYIPRNRPSSNRNDDDHHHHQHHHHHRNTTGPVGGASGGPPTGSRVTSTNFSRPLPHPAAPNRTKRTGSLPHHLHGPVGVALSRSLECGWSMLQEGDLRPFEPVDGEGEAEGEGEEGKEEVWPLGWRDKELPGVPLEE</sequence>
<protein>
    <submittedName>
        <fullName evidence="2">Uncharacterized protein</fullName>
    </submittedName>
</protein>
<feature type="region of interest" description="Disordered" evidence="1">
    <location>
        <begin position="1"/>
        <end position="79"/>
    </location>
</feature>
<evidence type="ECO:0000313" key="3">
    <source>
        <dbReference type="Proteomes" id="UP000774617"/>
    </source>
</evidence>
<comment type="caution">
    <text evidence="2">The sequence shown here is derived from an EMBL/GenBank/DDBJ whole genome shotgun (WGS) entry which is preliminary data.</text>
</comment>
<organism evidence="2 3">
    <name type="scientific">Macrophomina phaseolina</name>
    <dbReference type="NCBI Taxonomy" id="35725"/>
    <lineage>
        <taxon>Eukaryota</taxon>
        <taxon>Fungi</taxon>
        <taxon>Dikarya</taxon>
        <taxon>Ascomycota</taxon>
        <taxon>Pezizomycotina</taxon>
        <taxon>Dothideomycetes</taxon>
        <taxon>Dothideomycetes incertae sedis</taxon>
        <taxon>Botryosphaeriales</taxon>
        <taxon>Botryosphaeriaceae</taxon>
        <taxon>Macrophomina</taxon>
    </lineage>
</organism>
<proteinExistence type="predicted"/>
<feature type="compositionally biased region" description="Gly residues" evidence="1">
    <location>
        <begin position="208"/>
        <end position="217"/>
    </location>
</feature>
<evidence type="ECO:0000313" key="2">
    <source>
        <dbReference type="EMBL" id="KAH7030031.1"/>
    </source>
</evidence>
<dbReference type="EMBL" id="JAGTJR010000046">
    <property type="protein sequence ID" value="KAH7030031.1"/>
    <property type="molecule type" value="Genomic_DNA"/>
</dbReference>
<feature type="compositionally biased region" description="Acidic residues" evidence="1">
    <location>
        <begin position="280"/>
        <end position="294"/>
    </location>
</feature>
<feature type="region of interest" description="Disordered" evidence="1">
    <location>
        <begin position="91"/>
        <end position="142"/>
    </location>
</feature>
<feature type="region of interest" description="Disordered" evidence="1">
    <location>
        <begin position="275"/>
        <end position="314"/>
    </location>
</feature>
<evidence type="ECO:0000256" key="1">
    <source>
        <dbReference type="SAM" id="MobiDB-lite"/>
    </source>
</evidence>
<name>A0ABQ8FVK8_9PEZI</name>
<dbReference type="Proteomes" id="UP000774617">
    <property type="component" value="Unassembled WGS sequence"/>
</dbReference>
<keyword evidence="3" id="KW-1185">Reference proteome</keyword>
<gene>
    <name evidence="2" type="ORF">B0J12DRAFT_768594</name>
</gene>